<name>A0A5C8IYG9_9BACT</name>
<dbReference type="EMBL" id="VRTY01000130">
    <property type="protein sequence ID" value="TXK26317.1"/>
    <property type="molecule type" value="Genomic_DNA"/>
</dbReference>
<comment type="caution">
    <text evidence="1">The sequence shown here is derived from an EMBL/GenBank/DDBJ whole genome shotgun (WGS) entry which is preliminary data.</text>
</comment>
<proteinExistence type="predicted"/>
<sequence length="124" mass="13932">MLPLRQIINQKIVLLLLPLLCLLACNPSKPDIEQLVQNALQAHGYAGYQQGLVSFRSGGSMYRVLRHHDAFVYSRTFQDASGQRVHDVVQNSGFTRTINDQQEQLSPEMTVEMSSSVAREVFLA</sequence>
<reference evidence="1 2" key="1">
    <citation type="submission" date="2019-08" db="EMBL/GenBank/DDBJ databases">
        <authorList>
            <person name="Shi S."/>
        </authorList>
    </citation>
    <scope>NUCLEOTIDE SEQUENCE [LARGE SCALE GENOMIC DNA]</scope>
    <source>
        <strain evidence="1 2">GY10130</strain>
    </source>
</reference>
<organism evidence="1 2">
    <name type="scientific">Pontibacter qinzhouensis</name>
    <dbReference type="NCBI Taxonomy" id="2603253"/>
    <lineage>
        <taxon>Bacteria</taxon>
        <taxon>Pseudomonadati</taxon>
        <taxon>Bacteroidota</taxon>
        <taxon>Cytophagia</taxon>
        <taxon>Cytophagales</taxon>
        <taxon>Hymenobacteraceae</taxon>
        <taxon>Pontibacter</taxon>
    </lineage>
</organism>
<protein>
    <submittedName>
        <fullName evidence="1">Uncharacterized protein</fullName>
    </submittedName>
</protein>
<dbReference type="AlphaFoldDB" id="A0A5C8IYG9"/>
<keyword evidence="2" id="KW-1185">Reference proteome</keyword>
<evidence type="ECO:0000313" key="1">
    <source>
        <dbReference type="EMBL" id="TXK26317.1"/>
    </source>
</evidence>
<dbReference type="Proteomes" id="UP000321926">
    <property type="component" value="Unassembled WGS sequence"/>
</dbReference>
<feature type="non-terminal residue" evidence="1">
    <location>
        <position position="124"/>
    </location>
</feature>
<evidence type="ECO:0000313" key="2">
    <source>
        <dbReference type="Proteomes" id="UP000321926"/>
    </source>
</evidence>
<accession>A0A5C8IYG9</accession>
<gene>
    <name evidence="1" type="ORF">FVR03_21940</name>
</gene>